<dbReference type="RefSeq" id="WP_338449626.1">
    <property type="nucleotide sequence ID" value="NZ_CP137640.1"/>
</dbReference>
<proteinExistence type="predicted"/>
<evidence type="ECO:0000313" key="2">
    <source>
        <dbReference type="Proteomes" id="UP001357223"/>
    </source>
</evidence>
<keyword evidence="2" id="KW-1185">Reference proteome</keyword>
<evidence type="ECO:0008006" key="3">
    <source>
        <dbReference type="Google" id="ProtNLM"/>
    </source>
</evidence>
<accession>A0ABZ2CDZ0</accession>
<dbReference type="EMBL" id="CP137640">
    <property type="protein sequence ID" value="WVX80695.1"/>
    <property type="molecule type" value="Genomic_DNA"/>
</dbReference>
<protein>
    <recommendedName>
        <fullName evidence="3">Diaminopimelate decarboxylase</fullName>
    </recommendedName>
</protein>
<gene>
    <name evidence="1" type="ORF">R4Z09_26200</name>
</gene>
<name>A0ABZ2CDZ0_9BACI</name>
<reference evidence="1 2" key="1">
    <citation type="submission" date="2023-10" db="EMBL/GenBank/DDBJ databases">
        <title>Niallia locisalis sp.nov. isolated from a salt pond sample.</title>
        <authorList>
            <person name="Li X.-J."/>
            <person name="Dong L."/>
        </authorList>
    </citation>
    <scope>NUCLEOTIDE SEQUENCE [LARGE SCALE GENOMIC DNA]</scope>
    <source>
        <strain evidence="1 2">DSM 29761</strain>
    </source>
</reference>
<dbReference type="Proteomes" id="UP001357223">
    <property type="component" value="Chromosome"/>
</dbReference>
<sequence>MEKAAELYHAGYAGKVLLTNANAPGSTIEDAESLGIPREDLLTESKSHQYI</sequence>
<organism evidence="1 2">
    <name type="scientific">Niallia oryzisoli</name>
    <dbReference type="NCBI Taxonomy" id="1737571"/>
    <lineage>
        <taxon>Bacteria</taxon>
        <taxon>Bacillati</taxon>
        <taxon>Bacillota</taxon>
        <taxon>Bacilli</taxon>
        <taxon>Bacillales</taxon>
        <taxon>Bacillaceae</taxon>
        <taxon>Niallia</taxon>
    </lineage>
</organism>
<evidence type="ECO:0000313" key="1">
    <source>
        <dbReference type="EMBL" id="WVX80695.1"/>
    </source>
</evidence>